<sequence>MSTWNIDTAARELLAAETERRDRGRLTDEWPELDLDTAYAVQSRLIELRAERGETVIGVKLGLTSEAKQRRMGVDAPLIAVLTDAMVLEPGAKVPLDSLIHPRIEPEIAFVMREELAGPGVTAESALSAVATVHSAFEVIDSRFRDFSFALPDVVADNASASWFIIGSEGIAPDQIDLVGETVELSVRDDVVDTATGAAIQGHPAEALALAANELGRRGERIPAGAIVLAGAMTDAVPLEPDVPVTAAYSTLGSLTVVGTSESAEGAR</sequence>
<accession>A0AAW6T9H7</accession>
<comment type="caution">
    <text evidence="1">The sequence shown here is derived from an EMBL/GenBank/DDBJ whole genome shotgun (WGS) entry which is preliminary data.</text>
</comment>
<evidence type="ECO:0000313" key="1">
    <source>
        <dbReference type="EMBL" id="MDI2099004.1"/>
    </source>
</evidence>
<dbReference type="SUPFAM" id="SSF56529">
    <property type="entry name" value="FAH"/>
    <property type="match status" value="1"/>
</dbReference>
<organism evidence="1 2">
    <name type="scientific">Ruicaihuangia caeni</name>
    <dbReference type="NCBI Taxonomy" id="3042517"/>
    <lineage>
        <taxon>Bacteria</taxon>
        <taxon>Bacillati</taxon>
        <taxon>Actinomycetota</taxon>
        <taxon>Actinomycetes</taxon>
        <taxon>Micrococcales</taxon>
        <taxon>Microbacteriaceae</taxon>
        <taxon>Ruicaihuangia</taxon>
    </lineage>
</organism>
<dbReference type="Proteomes" id="UP001321506">
    <property type="component" value="Unassembled WGS sequence"/>
</dbReference>
<dbReference type="PANTHER" id="PTHR30143">
    <property type="entry name" value="ACID HYDRATASE"/>
    <property type="match status" value="1"/>
</dbReference>
<reference evidence="1 2" key="1">
    <citation type="submission" date="2023-04" db="EMBL/GenBank/DDBJ databases">
        <title>Klugiella caeni sp. nov. isolated from the sludge of biochemical tank.</title>
        <authorList>
            <person name="Geng K."/>
        </authorList>
    </citation>
    <scope>NUCLEOTIDE SEQUENCE [LARGE SCALE GENOMIC DNA]</scope>
    <source>
        <strain evidence="1 2">YN-L-19</strain>
    </source>
</reference>
<dbReference type="InterPro" id="IPR036663">
    <property type="entry name" value="Fumarylacetoacetase_C_sf"/>
</dbReference>
<dbReference type="AlphaFoldDB" id="A0AAW6T9H7"/>
<dbReference type="Gene3D" id="3.90.850.10">
    <property type="entry name" value="Fumarylacetoacetase-like, C-terminal domain"/>
    <property type="match status" value="1"/>
</dbReference>
<dbReference type="EMBL" id="JASATX010000003">
    <property type="protein sequence ID" value="MDI2099004.1"/>
    <property type="molecule type" value="Genomic_DNA"/>
</dbReference>
<dbReference type="GO" id="GO:0008684">
    <property type="term" value="F:2-oxopent-4-enoate hydratase activity"/>
    <property type="evidence" value="ECO:0007669"/>
    <property type="project" value="TreeGrafter"/>
</dbReference>
<evidence type="ECO:0000313" key="2">
    <source>
        <dbReference type="Proteomes" id="UP001321506"/>
    </source>
</evidence>
<protein>
    <submittedName>
        <fullName evidence="1">4-oxalocrotonate decarboxylase</fullName>
    </submittedName>
</protein>
<dbReference type="InterPro" id="IPR050772">
    <property type="entry name" value="Hydratase-Decarb/MhpD_sf"/>
</dbReference>
<keyword evidence="2" id="KW-1185">Reference proteome</keyword>
<dbReference type="PANTHER" id="PTHR30143:SF0">
    <property type="entry name" value="2-KETO-4-PENTENOATE HYDRATASE"/>
    <property type="match status" value="1"/>
</dbReference>
<dbReference type="RefSeq" id="WP_281488790.1">
    <property type="nucleotide sequence ID" value="NZ_JASATX010000003.1"/>
</dbReference>
<dbReference type="GO" id="GO:0005737">
    <property type="term" value="C:cytoplasm"/>
    <property type="evidence" value="ECO:0007669"/>
    <property type="project" value="TreeGrafter"/>
</dbReference>
<proteinExistence type="predicted"/>
<gene>
    <name evidence="1" type="ORF">QF206_08525</name>
</gene>
<name>A0AAW6T9H7_9MICO</name>